<dbReference type="HAMAP" id="MF_01110">
    <property type="entry name" value="ArgC_type2"/>
    <property type="match status" value="1"/>
</dbReference>
<dbReference type="GO" id="GO:0005737">
    <property type="term" value="C:cytoplasm"/>
    <property type="evidence" value="ECO:0007669"/>
    <property type="project" value="UniProtKB-SubCell"/>
</dbReference>
<feature type="domain" description="Semialdehyde dehydrogenase NAD-binding" evidence="8">
    <location>
        <begin position="5"/>
        <end position="106"/>
    </location>
</feature>
<evidence type="ECO:0000259" key="8">
    <source>
        <dbReference type="SMART" id="SM00859"/>
    </source>
</evidence>
<evidence type="ECO:0000256" key="3">
    <source>
        <dbReference type="ARBA" id="ARBA00022605"/>
    </source>
</evidence>
<dbReference type="Proteomes" id="UP000635726">
    <property type="component" value="Unassembled WGS sequence"/>
</dbReference>
<dbReference type="GO" id="GO:0051287">
    <property type="term" value="F:NAD binding"/>
    <property type="evidence" value="ECO:0007669"/>
    <property type="project" value="InterPro"/>
</dbReference>
<feature type="active site" evidence="6 7">
    <location>
        <position position="117"/>
    </location>
</feature>
<dbReference type="AlphaFoldDB" id="A0A917UPG9"/>
<dbReference type="InterPro" id="IPR036291">
    <property type="entry name" value="NAD(P)-bd_dom_sf"/>
</dbReference>
<keyword evidence="1 6" id="KW-0963">Cytoplasm</keyword>
<dbReference type="EC" id="1.2.1.38" evidence="6"/>
<evidence type="ECO:0000256" key="1">
    <source>
        <dbReference type="ARBA" id="ARBA00022490"/>
    </source>
</evidence>
<dbReference type="Gene3D" id="3.40.50.720">
    <property type="entry name" value="NAD(P)-binding Rossmann-like Domain"/>
    <property type="match status" value="1"/>
</dbReference>
<evidence type="ECO:0000256" key="5">
    <source>
        <dbReference type="ARBA" id="ARBA00023002"/>
    </source>
</evidence>
<evidence type="ECO:0000313" key="9">
    <source>
        <dbReference type="EMBL" id="GGJ72550.1"/>
    </source>
</evidence>
<dbReference type="InterPro" id="IPR058924">
    <property type="entry name" value="AGPR_dimerisation_dom"/>
</dbReference>
<evidence type="ECO:0000256" key="4">
    <source>
        <dbReference type="ARBA" id="ARBA00022857"/>
    </source>
</evidence>
<comment type="subcellular location">
    <subcellularLocation>
        <location evidence="6">Cytoplasm</location>
    </subcellularLocation>
</comment>
<dbReference type="GO" id="GO:0003942">
    <property type="term" value="F:N-acetyl-gamma-glutamyl-phosphate reductase activity"/>
    <property type="evidence" value="ECO:0007669"/>
    <property type="project" value="UniProtKB-UniRule"/>
</dbReference>
<comment type="catalytic activity">
    <reaction evidence="6">
        <text>N-acetyl-L-glutamate 5-semialdehyde + phosphate + NADP(+) = N-acetyl-L-glutamyl 5-phosphate + NADPH + H(+)</text>
        <dbReference type="Rhea" id="RHEA:21588"/>
        <dbReference type="ChEBI" id="CHEBI:15378"/>
        <dbReference type="ChEBI" id="CHEBI:29123"/>
        <dbReference type="ChEBI" id="CHEBI:43474"/>
        <dbReference type="ChEBI" id="CHEBI:57783"/>
        <dbReference type="ChEBI" id="CHEBI:57936"/>
        <dbReference type="ChEBI" id="CHEBI:58349"/>
        <dbReference type="EC" id="1.2.1.38"/>
    </reaction>
</comment>
<dbReference type="InterPro" id="IPR000534">
    <property type="entry name" value="Semialdehyde_DH_NAD-bd"/>
</dbReference>
<dbReference type="InterPro" id="IPR010136">
    <property type="entry name" value="AGPR_type-2"/>
</dbReference>
<evidence type="ECO:0000256" key="7">
    <source>
        <dbReference type="PROSITE-ProRule" id="PRU10010"/>
    </source>
</evidence>
<dbReference type="InterPro" id="IPR050085">
    <property type="entry name" value="AGPR"/>
</dbReference>
<dbReference type="PANTHER" id="PTHR32338:SF10">
    <property type="entry name" value="N-ACETYL-GAMMA-GLUTAMYL-PHOSPHATE REDUCTASE, CHLOROPLASTIC-RELATED"/>
    <property type="match status" value="1"/>
</dbReference>
<evidence type="ECO:0000256" key="2">
    <source>
        <dbReference type="ARBA" id="ARBA00022571"/>
    </source>
</evidence>
<comment type="similarity">
    <text evidence="6">Belongs to the NAGSA dehydrogenase family. Type 2 subfamily.</text>
</comment>
<comment type="function">
    <text evidence="6">Catalyzes the NADPH-dependent reduction of N-acetyl-5-glutamyl phosphate to yield N-acetyl-L-glutamate 5-semialdehyde.</text>
</comment>
<keyword evidence="2 6" id="KW-0055">Arginine biosynthesis</keyword>
<dbReference type="CDD" id="cd17896">
    <property type="entry name" value="AGPR_2_N"/>
    <property type="match status" value="1"/>
</dbReference>
<dbReference type="NCBIfam" id="TIGR01851">
    <property type="entry name" value="argC_other"/>
    <property type="match status" value="1"/>
</dbReference>
<dbReference type="Gene3D" id="3.30.360.10">
    <property type="entry name" value="Dihydrodipicolinate Reductase, domain 2"/>
    <property type="match status" value="1"/>
</dbReference>
<dbReference type="Pfam" id="PF22698">
    <property type="entry name" value="Semialdhyde_dhC_1"/>
    <property type="match status" value="1"/>
</dbReference>
<dbReference type="EMBL" id="BMOE01000004">
    <property type="protein sequence ID" value="GGJ72550.1"/>
    <property type="molecule type" value="Genomic_DNA"/>
</dbReference>
<gene>
    <name evidence="9" type="primary">argC2</name>
    <name evidence="6" type="synonym">argC</name>
    <name evidence="9" type="ORF">GCM10008939_16230</name>
</gene>
<comment type="caution">
    <text evidence="9">The sequence shown here is derived from an EMBL/GenBank/DDBJ whole genome shotgun (WGS) entry which is preliminary data.</text>
</comment>
<dbReference type="RefSeq" id="WP_188962108.1">
    <property type="nucleotide sequence ID" value="NZ_BMOE01000004.1"/>
</dbReference>
<reference evidence="9" key="1">
    <citation type="journal article" date="2014" name="Int. J. Syst. Evol. Microbiol.">
        <title>Complete genome sequence of Corynebacterium casei LMG S-19264T (=DSM 44701T), isolated from a smear-ripened cheese.</title>
        <authorList>
            <consortium name="US DOE Joint Genome Institute (JGI-PGF)"/>
            <person name="Walter F."/>
            <person name="Albersmeier A."/>
            <person name="Kalinowski J."/>
            <person name="Ruckert C."/>
        </authorList>
    </citation>
    <scope>NUCLEOTIDE SEQUENCE</scope>
    <source>
        <strain evidence="9">JCM 14371</strain>
    </source>
</reference>
<dbReference type="GO" id="GO:0006526">
    <property type="term" value="P:L-arginine biosynthetic process"/>
    <property type="evidence" value="ECO:0007669"/>
    <property type="project" value="UniProtKB-UniRule"/>
</dbReference>
<evidence type="ECO:0000313" key="10">
    <source>
        <dbReference type="Proteomes" id="UP000635726"/>
    </source>
</evidence>
<dbReference type="SUPFAM" id="SSF51735">
    <property type="entry name" value="NAD(P)-binding Rossmann-fold domains"/>
    <property type="match status" value="1"/>
</dbReference>
<comment type="pathway">
    <text evidence="6">Amino-acid biosynthesis; L-arginine biosynthesis; N(2)-acetyl-L-ornithine from L-glutamate: step 3/4.</text>
</comment>
<dbReference type="InterPro" id="IPR023013">
    <property type="entry name" value="AGPR_AS"/>
</dbReference>
<accession>A0A917UPG9</accession>
<keyword evidence="4 6" id="KW-0521">NADP</keyword>
<protein>
    <recommendedName>
        <fullName evidence="6">N-acetyl-gamma-glutamyl-phosphate reductase</fullName>
        <shortName evidence="6">AGPR</shortName>
        <ecNumber evidence="6">1.2.1.38</ecNumber>
    </recommendedName>
    <alternativeName>
        <fullName evidence="6">N-acetyl-glutamate semialdehyde dehydrogenase</fullName>
        <shortName evidence="6">NAGSA dehydrogenase</shortName>
    </alternativeName>
</protein>
<keyword evidence="3 6" id="KW-0028">Amino-acid biosynthesis</keyword>
<dbReference type="PROSITE" id="PS01224">
    <property type="entry name" value="ARGC"/>
    <property type="match status" value="1"/>
</dbReference>
<keyword evidence="5 6" id="KW-0560">Oxidoreductase</keyword>
<dbReference type="SMART" id="SM00859">
    <property type="entry name" value="Semialdhyde_dh"/>
    <property type="match status" value="1"/>
</dbReference>
<proteinExistence type="inferred from homology"/>
<dbReference type="PANTHER" id="PTHR32338">
    <property type="entry name" value="N-ACETYL-GAMMA-GLUTAMYL-PHOSPHATE REDUCTASE, CHLOROPLASTIC-RELATED-RELATED"/>
    <property type="match status" value="1"/>
</dbReference>
<evidence type="ECO:0000256" key="6">
    <source>
        <dbReference type="HAMAP-Rule" id="MF_01110"/>
    </source>
</evidence>
<sequence length="308" mass="33115">MTPPTVFIDGEAGTTGLQIRSRLQDRTDLTLLSIDPQRRKDPAARRELLNAADVAVLCLHDDLAREAVALIDNPRTRVLDASSAHRTAPGWTFGFPELTHGQADAIRTSARVSNPGCYSTGAIALLRPLTEAGLLPADANVSVTGFSGYSGGGRALVDAHEQGTEHPMAGHFRSYGLNLTHKHVPEMQVYGGLTFPPIFAPNVGDWRQGMIVQIPVFLHGTGFTAQDLHAALERHYAGQRYVQVQSMQDAPQILDPQALNDTNDLQLFVYANTHAQALLVARLDNLGKGASGAAVQNLDLMLGTGHHA</sequence>
<reference evidence="9" key="2">
    <citation type="submission" date="2020-09" db="EMBL/GenBank/DDBJ databases">
        <authorList>
            <person name="Sun Q."/>
            <person name="Ohkuma M."/>
        </authorList>
    </citation>
    <scope>NUCLEOTIDE SEQUENCE</scope>
    <source>
        <strain evidence="9">JCM 14371</strain>
    </source>
</reference>
<name>A0A917UPG9_9DEIO</name>
<dbReference type="CDD" id="cd23935">
    <property type="entry name" value="AGPR_2_C"/>
    <property type="match status" value="1"/>
</dbReference>
<organism evidence="9 10">
    <name type="scientific">Deinococcus aquiradiocola</name>
    <dbReference type="NCBI Taxonomy" id="393059"/>
    <lineage>
        <taxon>Bacteria</taxon>
        <taxon>Thermotogati</taxon>
        <taxon>Deinococcota</taxon>
        <taxon>Deinococci</taxon>
        <taxon>Deinococcales</taxon>
        <taxon>Deinococcaceae</taxon>
        <taxon>Deinococcus</taxon>
    </lineage>
</organism>
<keyword evidence="10" id="KW-1185">Reference proteome</keyword>
<dbReference type="SUPFAM" id="SSF55347">
    <property type="entry name" value="Glyceraldehyde-3-phosphate dehydrogenase-like, C-terminal domain"/>
    <property type="match status" value="1"/>
</dbReference>